<evidence type="ECO:0000256" key="5">
    <source>
        <dbReference type="ARBA" id="ARBA00022600"/>
    </source>
</evidence>
<evidence type="ECO:0000256" key="4">
    <source>
        <dbReference type="ARBA" id="ARBA00012541"/>
    </source>
</evidence>
<dbReference type="AlphaFoldDB" id="A0A6J7IFJ2"/>
<dbReference type="InterPro" id="IPR013783">
    <property type="entry name" value="Ig-like_fold"/>
</dbReference>
<dbReference type="GO" id="GO:0005978">
    <property type="term" value="P:glycogen biosynthetic process"/>
    <property type="evidence" value="ECO:0007669"/>
    <property type="project" value="UniProtKB-UniPathway"/>
</dbReference>
<dbReference type="NCBIfam" id="NF003811">
    <property type="entry name" value="PRK05402.1"/>
    <property type="match status" value="1"/>
</dbReference>
<dbReference type="InterPro" id="IPR054169">
    <property type="entry name" value="GlgB_N"/>
</dbReference>
<accession>A0A6J7IFJ2</accession>
<proteinExistence type="inferred from homology"/>
<dbReference type="InterPro" id="IPR006047">
    <property type="entry name" value="GH13_cat_dom"/>
</dbReference>
<comment type="pathway">
    <text evidence="2">Glycan biosynthesis; glycogen biosynthesis.</text>
</comment>
<evidence type="ECO:0000256" key="2">
    <source>
        <dbReference type="ARBA" id="ARBA00004964"/>
    </source>
</evidence>
<dbReference type="Pfam" id="PF00128">
    <property type="entry name" value="Alpha-amylase"/>
    <property type="match status" value="1"/>
</dbReference>
<evidence type="ECO:0000256" key="3">
    <source>
        <dbReference type="ARBA" id="ARBA00009000"/>
    </source>
</evidence>
<evidence type="ECO:0000259" key="10">
    <source>
        <dbReference type="SMART" id="SM00642"/>
    </source>
</evidence>
<dbReference type="SUPFAM" id="SSF81296">
    <property type="entry name" value="E set domains"/>
    <property type="match status" value="2"/>
</dbReference>
<dbReference type="SMART" id="SM00642">
    <property type="entry name" value="Aamy"/>
    <property type="match status" value="1"/>
</dbReference>
<organism evidence="11">
    <name type="scientific">freshwater metagenome</name>
    <dbReference type="NCBI Taxonomy" id="449393"/>
    <lineage>
        <taxon>unclassified sequences</taxon>
        <taxon>metagenomes</taxon>
        <taxon>ecological metagenomes</taxon>
    </lineage>
</organism>
<evidence type="ECO:0000256" key="8">
    <source>
        <dbReference type="ARBA" id="ARBA00023056"/>
    </source>
</evidence>
<dbReference type="FunFam" id="2.60.40.1180:FF:000002">
    <property type="entry name" value="1,4-alpha-glucan branching enzyme GlgB"/>
    <property type="match status" value="1"/>
</dbReference>
<name>A0A6J7IFJ2_9ZZZZ</name>
<dbReference type="UniPathway" id="UPA00164"/>
<dbReference type="InterPro" id="IPR006048">
    <property type="entry name" value="A-amylase/branching_C"/>
</dbReference>
<evidence type="ECO:0000256" key="1">
    <source>
        <dbReference type="ARBA" id="ARBA00000826"/>
    </source>
</evidence>
<evidence type="ECO:0000256" key="6">
    <source>
        <dbReference type="ARBA" id="ARBA00022676"/>
    </source>
</evidence>
<evidence type="ECO:0000256" key="7">
    <source>
        <dbReference type="ARBA" id="ARBA00022679"/>
    </source>
</evidence>
<keyword evidence="7" id="KW-0808">Transferase</keyword>
<dbReference type="InterPro" id="IPR044143">
    <property type="entry name" value="GlgB_N_E_set_prok"/>
</dbReference>
<evidence type="ECO:0000256" key="9">
    <source>
        <dbReference type="ARBA" id="ARBA00023277"/>
    </source>
</evidence>
<gene>
    <name evidence="11" type="ORF">UFOPK3772_00160</name>
</gene>
<dbReference type="HAMAP" id="MF_00685">
    <property type="entry name" value="GlgB"/>
    <property type="match status" value="1"/>
</dbReference>
<dbReference type="PIRSF" id="PIRSF000463">
    <property type="entry name" value="GlgB"/>
    <property type="match status" value="1"/>
</dbReference>
<dbReference type="InterPro" id="IPR006407">
    <property type="entry name" value="GlgB"/>
</dbReference>
<dbReference type="InterPro" id="IPR014756">
    <property type="entry name" value="Ig_E-set"/>
</dbReference>
<dbReference type="Pfam" id="PF02806">
    <property type="entry name" value="Alpha-amylase_C"/>
    <property type="match status" value="1"/>
</dbReference>
<dbReference type="GO" id="GO:0004553">
    <property type="term" value="F:hydrolase activity, hydrolyzing O-glycosyl compounds"/>
    <property type="evidence" value="ECO:0007669"/>
    <property type="project" value="InterPro"/>
</dbReference>
<feature type="domain" description="Glycosyl hydrolase family 13 catalytic" evidence="10">
    <location>
        <begin position="251"/>
        <end position="600"/>
    </location>
</feature>
<dbReference type="Gene3D" id="2.60.40.1180">
    <property type="entry name" value="Golgi alpha-mannosidase II"/>
    <property type="match status" value="1"/>
</dbReference>
<dbReference type="EC" id="2.4.1.18" evidence="4"/>
<dbReference type="InterPro" id="IPR004193">
    <property type="entry name" value="Glyco_hydro_13_N"/>
</dbReference>
<comment type="catalytic activity">
    <reaction evidence="1">
        <text>Transfers a segment of a (1-&gt;4)-alpha-D-glucan chain to a primary hydroxy group in a similar glucan chain.</text>
        <dbReference type="EC" id="2.4.1.18"/>
    </reaction>
</comment>
<dbReference type="InterPro" id="IPR013780">
    <property type="entry name" value="Glyco_hydro_b"/>
</dbReference>
<dbReference type="Pfam" id="PF02922">
    <property type="entry name" value="CBM_48"/>
    <property type="match status" value="1"/>
</dbReference>
<keyword evidence="8" id="KW-0320">Glycogen biosynthesis</keyword>
<dbReference type="Gene3D" id="3.20.20.80">
    <property type="entry name" value="Glycosidases"/>
    <property type="match status" value="1"/>
</dbReference>
<dbReference type="FunFam" id="2.60.40.10:FF:000169">
    <property type="entry name" value="1,4-alpha-glucan branching enzyme GlgB"/>
    <property type="match status" value="1"/>
</dbReference>
<dbReference type="InterPro" id="IPR037439">
    <property type="entry name" value="Branching_enzy"/>
</dbReference>
<dbReference type="EMBL" id="CAFBNE010000003">
    <property type="protein sequence ID" value="CAB4929481.1"/>
    <property type="molecule type" value="Genomic_DNA"/>
</dbReference>
<dbReference type="CDD" id="cd02855">
    <property type="entry name" value="E_set_GBE_prok_N"/>
    <property type="match status" value="1"/>
</dbReference>
<dbReference type="PANTHER" id="PTHR43651">
    <property type="entry name" value="1,4-ALPHA-GLUCAN-BRANCHING ENZYME"/>
    <property type="match status" value="1"/>
</dbReference>
<dbReference type="GO" id="GO:0005829">
    <property type="term" value="C:cytosol"/>
    <property type="evidence" value="ECO:0007669"/>
    <property type="project" value="TreeGrafter"/>
</dbReference>
<protein>
    <recommendedName>
        <fullName evidence="4">1,4-alpha-glucan branching enzyme</fullName>
        <ecNumber evidence="4">2.4.1.18</ecNumber>
    </recommendedName>
</protein>
<dbReference type="GO" id="GO:0003844">
    <property type="term" value="F:1,4-alpha-glucan branching enzyme activity"/>
    <property type="evidence" value="ECO:0007669"/>
    <property type="project" value="UniProtKB-EC"/>
</dbReference>
<dbReference type="PANTHER" id="PTHR43651:SF3">
    <property type="entry name" value="1,4-ALPHA-GLUCAN-BRANCHING ENZYME"/>
    <property type="match status" value="1"/>
</dbReference>
<dbReference type="NCBIfam" id="TIGR01515">
    <property type="entry name" value="branching_enzym"/>
    <property type="match status" value="1"/>
</dbReference>
<dbReference type="GO" id="GO:0043169">
    <property type="term" value="F:cation binding"/>
    <property type="evidence" value="ECO:0007669"/>
    <property type="project" value="InterPro"/>
</dbReference>
<evidence type="ECO:0000313" key="11">
    <source>
        <dbReference type="EMBL" id="CAB4929481.1"/>
    </source>
</evidence>
<dbReference type="CDD" id="cd11322">
    <property type="entry name" value="AmyAc_Glg_BE"/>
    <property type="match status" value="1"/>
</dbReference>
<keyword evidence="6" id="KW-0328">Glycosyltransferase</keyword>
<dbReference type="SUPFAM" id="SSF51445">
    <property type="entry name" value="(Trans)glycosidases"/>
    <property type="match status" value="1"/>
</dbReference>
<keyword evidence="9" id="KW-0119">Carbohydrate metabolism</keyword>
<dbReference type="InterPro" id="IPR017853">
    <property type="entry name" value="GH"/>
</dbReference>
<comment type="similarity">
    <text evidence="3">Belongs to the glycosyl hydrolase 13 family. GlgB subfamily.</text>
</comment>
<dbReference type="FunFam" id="3.20.20.80:FF:000003">
    <property type="entry name" value="1,4-alpha-glucan branching enzyme GlgB"/>
    <property type="match status" value="1"/>
</dbReference>
<keyword evidence="5" id="KW-0321">Glycogen metabolism</keyword>
<reference evidence="11" key="1">
    <citation type="submission" date="2020-05" db="EMBL/GenBank/DDBJ databases">
        <authorList>
            <person name="Chiriac C."/>
            <person name="Salcher M."/>
            <person name="Ghai R."/>
            <person name="Kavagutti S V."/>
        </authorList>
    </citation>
    <scope>NUCLEOTIDE SEQUENCE</scope>
</reference>
<dbReference type="Pfam" id="PF22019">
    <property type="entry name" value="GlgB_N"/>
    <property type="match status" value="1"/>
</dbReference>
<sequence>MSDPSPVSELDLGRIVDGSHHQPHGILGPHAHEGSVTVRVLRPLADSVTLVTADGRVPLRHEYRGIWCAVIDVAEIPHYTVEVEYAGTVVPADDPYRFLPTLGEIDLHLIGEGRHEELWKVLGAHAREYPTPFGPITGVSFAVWAPNAQGVRIAGDFNYWDSVAHPMRSLGSTGIWELFIPGVGDGATYKFQILGRDGAWREKADPYAFATEIPPANGSVVFTSAYQWGDDAWLADRAASDPHRRPMSIYEVHLGSWRAGLSYRQLAEELTDYVRSAGFTHVEFLPVAEHPYGPSWGYQVTSYFAPTSRFGSPDDLRFLIDRLHQAGIGVIVDWVPAHFPKDDWALARFDGTPLYEHPDPMRGEHPDWGTYVFDFGRTEVRNFLVANAVFWLEEFHVDGLRVDAVASMLYLDYSRKAGEWQPNEFGGRENLEAVAFLQEMNATAYRRVPGIMTIAEESTAWPGVTQPTSSGGLGFGLKWNMGWMHDSLGYIEREPIHRQYHHGEMTFSMVYAYSERFILPISHDEVVHGKGSLVARMPGDRWQQLANLRAYLGFMWGHPGRKLLFMGSEFAQSSEWNSDTSLEWWLTEFAEHAGVRAALTDLNAVYRATPALWQRDDDPGGFEWINAGDASANAFTWLRWDDAGNCVAVASNLSPSPRDSYRIGLPFAGRWTEILNTDAAGYGGSGVGNGGSVEAVPEVWDDRPASAQIVLPPLSTVYLQFNRTPS</sequence>
<dbReference type="NCBIfam" id="NF008967">
    <property type="entry name" value="PRK12313.1"/>
    <property type="match status" value="1"/>
</dbReference>
<dbReference type="Gene3D" id="2.60.40.10">
    <property type="entry name" value="Immunoglobulins"/>
    <property type="match status" value="2"/>
</dbReference>
<dbReference type="SUPFAM" id="SSF51011">
    <property type="entry name" value="Glycosyl hydrolase domain"/>
    <property type="match status" value="1"/>
</dbReference>